<protein>
    <submittedName>
        <fullName evidence="2">Asl0060 protein</fullName>
    </submittedName>
</protein>
<dbReference type="RefSeq" id="WP_172792945.1">
    <property type="nucleotide sequence ID" value="NZ_BBML01000001.1"/>
</dbReference>
<keyword evidence="3" id="KW-1185">Reference proteome</keyword>
<comment type="caution">
    <text evidence="2">The sequence shown here is derived from an EMBL/GenBank/DDBJ whole genome shotgun (WGS) entry which is preliminary data.</text>
</comment>
<dbReference type="Gene3D" id="2.170.150.40">
    <property type="entry name" value="Domain of unknown function (DUF427)"/>
    <property type="match status" value="1"/>
</dbReference>
<dbReference type="InterPro" id="IPR007361">
    <property type="entry name" value="DUF427"/>
</dbReference>
<feature type="domain" description="DUF427" evidence="1">
    <location>
        <begin position="1"/>
        <end position="87"/>
    </location>
</feature>
<dbReference type="EMBL" id="BBML01000001">
    <property type="protein sequence ID" value="GAK95452.1"/>
    <property type="molecule type" value="Genomic_DNA"/>
</dbReference>
<dbReference type="PANTHER" id="PTHR34310">
    <property type="entry name" value="DUF427 DOMAIN PROTEIN (AFU_ORTHOLOGUE AFUA_3G02220)"/>
    <property type="match status" value="1"/>
</dbReference>
<dbReference type="PANTHER" id="PTHR34310:SF5">
    <property type="entry name" value="DUF427 DOMAIN PROTEIN (AFU_ORTHOLOGUE AFUA_3G02220)"/>
    <property type="match status" value="1"/>
</dbReference>
<evidence type="ECO:0000313" key="2">
    <source>
        <dbReference type="EMBL" id="GAK95452.1"/>
    </source>
</evidence>
<accession>A0A090PZX9</accession>
<dbReference type="InterPro" id="IPR038694">
    <property type="entry name" value="DUF427_sf"/>
</dbReference>
<name>A0A090PZX9_9FLAO</name>
<sequence>MKAIWNNTVIAESDQTLVIENNHYFPPNSIKKEFFKESNTQTNCPWKGVASYYSIDVDGKQNNDAAWYYPETKHAAKDIEGYVAFWKGVEVVE</sequence>
<dbReference type="eggNOG" id="COG2343">
    <property type="taxonomic scope" value="Bacteria"/>
</dbReference>
<organism evidence="2 3">
    <name type="scientific">Nonlabens tegetincola</name>
    <dbReference type="NCBI Taxonomy" id="323273"/>
    <lineage>
        <taxon>Bacteria</taxon>
        <taxon>Pseudomonadati</taxon>
        <taxon>Bacteroidota</taxon>
        <taxon>Flavobacteriia</taxon>
        <taxon>Flavobacteriales</taxon>
        <taxon>Flavobacteriaceae</taxon>
        <taxon>Nonlabens</taxon>
    </lineage>
</organism>
<reference evidence="2" key="1">
    <citation type="journal article" date="2014" name="Genome Announc.">
        <title>Draft Genome Sequences of Marine Flavobacterium Nonlabens Strains NR17, NR24, NR27, NR32, NR33, and Ara13.</title>
        <authorList>
            <person name="Nakanishi M."/>
            <person name="Meirelles P."/>
            <person name="Suzuki R."/>
            <person name="Takatani N."/>
            <person name="Mino S."/>
            <person name="Suda W."/>
            <person name="Oshima K."/>
            <person name="Hattori M."/>
            <person name="Ohkuma M."/>
            <person name="Hosokawa M."/>
            <person name="Miyashita K."/>
            <person name="Thompson F.L."/>
            <person name="Niwa A."/>
            <person name="Sawabe T."/>
            <person name="Sawabe T."/>
        </authorList>
    </citation>
    <scope>NUCLEOTIDE SEQUENCE [LARGE SCALE GENOMIC DNA]</scope>
    <source>
        <strain evidence="2">JCM 19294</strain>
    </source>
</reference>
<dbReference type="Pfam" id="PF04248">
    <property type="entry name" value="NTP_transf_9"/>
    <property type="match status" value="1"/>
</dbReference>
<dbReference type="STRING" id="319236.BST91_00405"/>
<proteinExistence type="predicted"/>
<dbReference type="Proteomes" id="UP000029221">
    <property type="component" value="Unassembled WGS sequence"/>
</dbReference>
<gene>
    <name evidence="2" type="ORF">JCM19294_2234</name>
</gene>
<dbReference type="AlphaFoldDB" id="A0A090PZX9"/>
<evidence type="ECO:0000313" key="3">
    <source>
        <dbReference type="Proteomes" id="UP000029221"/>
    </source>
</evidence>
<evidence type="ECO:0000259" key="1">
    <source>
        <dbReference type="Pfam" id="PF04248"/>
    </source>
</evidence>